<feature type="region of interest" description="Disordered" evidence="7">
    <location>
        <begin position="39"/>
        <end position="62"/>
    </location>
</feature>
<dbReference type="Proteomes" id="UP000245695">
    <property type="component" value="Chromosome 1"/>
</dbReference>
<keyword evidence="3 6" id="KW-0249">Electron transport</keyword>
<dbReference type="PANTHER" id="PTHR36923:SF3">
    <property type="entry name" value="FERREDOXIN"/>
    <property type="match status" value="1"/>
</dbReference>
<proteinExistence type="predicted"/>
<protein>
    <recommendedName>
        <fullName evidence="6">Ferredoxin</fullName>
    </recommendedName>
</protein>
<reference evidence="9 10" key="1">
    <citation type="submission" date="2014-09" db="EMBL/GenBank/DDBJ databases">
        <authorList>
            <person name="Hornung B.V."/>
        </authorList>
    </citation>
    <scope>NUCLEOTIDE SEQUENCE [LARGE SCALE GENOMIC DNA]</scope>
    <source>
        <strain evidence="9 10">FRIFI</strain>
    </source>
</reference>
<dbReference type="PROSITE" id="PS51379">
    <property type="entry name" value="4FE4S_FER_2"/>
    <property type="match status" value="1"/>
</dbReference>
<dbReference type="Pfam" id="PF13370">
    <property type="entry name" value="Fer4_13"/>
    <property type="match status" value="1"/>
</dbReference>
<evidence type="ECO:0000256" key="4">
    <source>
        <dbReference type="ARBA" id="ARBA00023004"/>
    </source>
</evidence>
<dbReference type="GO" id="GO:0009055">
    <property type="term" value="F:electron transfer activity"/>
    <property type="evidence" value="ECO:0007669"/>
    <property type="project" value="UniProtKB-UniRule"/>
</dbReference>
<evidence type="ECO:0000256" key="7">
    <source>
        <dbReference type="SAM" id="MobiDB-lite"/>
    </source>
</evidence>
<dbReference type="AlphaFoldDB" id="A0A2P2BUB5"/>
<evidence type="ECO:0000313" key="10">
    <source>
        <dbReference type="Proteomes" id="UP000245695"/>
    </source>
</evidence>
<comment type="function">
    <text evidence="6">Ferredoxins are iron-sulfur proteins that transfer electrons in a wide variety of metabolic reactions.</text>
</comment>
<dbReference type="SUPFAM" id="SSF54862">
    <property type="entry name" value="4Fe-4S ferredoxins"/>
    <property type="match status" value="1"/>
</dbReference>
<keyword evidence="2 6" id="KW-0479">Metal-binding</keyword>
<dbReference type="EMBL" id="LN650648">
    <property type="protein sequence ID" value="CEI73950.1"/>
    <property type="molecule type" value="Genomic_DNA"/>
</dbReference>
<dbReference type="Gene3D" id="3.30.70.20">
    <property type="match status" value="1"/>
</dbReference>
<keyword evidence="10" id="KW-1185">Reference proteome</keyword>
<dbReference type="GO" id="GO:0005506">
    <property type="term" value="F:iron ion binding"/>
    <property type="evidence" value="ECO:0007669"/>
    <property type="project" value="UniProtKB-UniRule"/>
</dbReference>
<evidence type="ECO:0000256" key="3">
    <source>
        <dbReference type="ARBA" id="ARBA00022982"/>
    </source>
</evidence>
<dbReference type="InterPro" id="IPR001080">
    <property type="entry name" value="3Fe4S_ferredoxin"/>
</dbReference>
<dbReference type="InterPro" id="IPR051269">
    <property type="entry name" value="Fe-S_cluster_ET"/>
</dbReference>
<evidence type="ECO:0000256" key="5">
    <source>
        <dbReference type="ARBA" id="ARBA00023014"/>
    </source>
</evidence>
<dbReference type="PANTHER" id="PTHR36923">
    <property type="entry name" value="FERREDOXIN"/>
    <property type="match status" value="1"/>
</dbReference>
<dbReference type="GO" id="GO:0051536">
    <property type="term" value="F:iron-sulfur cluster binding"/>
    <property type="evidence" value="ECO:0007669"/>
    <property type="project" value="UniProtKB-KW"/>
</dbReference>
<sequence length="62" mass="6422">MKAVVDKDTCISCGLCPSICPEVFSMDDDGKAVAISGEVPEGEQDASKEAEESCPVDAISVD</sequence>
<dbReference type="PRINTS" id="PR00352">
    <property type="entry name" value="3FE4SFRDOXIN"/>
</dbReference>
<keyword evidence="1 6" id="KW-0813">Transport</keyword>
<dbReference type="InterPro" id="IPR017896">
    <property type="entry name" value="4Fe4S_Fe-S-bd"/>
</dbReference>
<organism evidence="9 10">
    <name type="scientific">Romboutsia hominis</name>
    <dbReference type="NCBI Taxonomy" id="1507512"/>
    <lineage>
        <taxon>Bacteria</taxon>
        <taxon>Bacillati</taxon>
        <taxon>Bacillota</taxon>
        <taxon>Clostridia</taxon>
        <taxon>Peptostreptococcales</taxon>
        <taxon>Peptostreptococcaceae</taxon>
        <taxon>Romboutsia</taxon>
    </lineage>
</organism>
<keyword evidence="5 6" id="KW-0411">Iron-sulfur</keyword>
<accession>A0A2P2BUB5</accession>
<name>A0A2P2BUB5_9FIRM</name>
<evidence type="ECO:0000256" key="1">
    <source>
        <dbReference type="ARBA" id="ARBA00022448"/>
    </source>
</evidence>
<keyword evidence="4 6" id="KW-0408">Iron</keyword>
<evidence type="ECO:0000259" key="8">
    <source>
        <dbReference type="PROSITE" id="PS51379"/>
    </source>
</evidence>
<gene>
    <name evidence="9" type="ORF">FRIFI_2425</name>
</gene>
<evidence type="ECO:0000256" key="6">
    <source>
        <dbReference type="RuleBase" id="RU368020"/>
    </source>
</evidence>
<evidence type="ECO:0000256" key="2">
    <source>
        <dbReference type="ARBA" id="ARBA00022723"/>
    </source>
</evidence>
<dbReference type="RefSeq" id="WP_166505990.1">
    <property type="nucleotide sequence ID" value="NZ_LN650648.1"/>
</dbReference>
<evidence type="ECO:0000313" key="9">
    <source>
        <dbReference type="EMBL" id="CEI73950.1"/>
    </source>
</evidence>
<feature type="domain" description="4Fe-4S ferredoxin-type" evidence="8">
    <location>
        <begin position="1"/>
        <end position="29"/>
    </location>
</feature>
<dbReference type="KEGG" id="rhom:FRIFI_2425"/>